<dbReference type="GO" id="GO:0004252">
    <property type="term" value="F:serine-type endopeptidase activity"/>
    <property type="evidence" value="ECO:0007669"/>
    <property type="project" value="InterPro"/>
</dbReference>
<evidence type="ECO:0000256" key="1">
    <source>
        <dbReference type="ARBA" id="ARBA00022729"/>
    </source>
</evidence>
<gene>
    <name evidence="3" type="ORF">DXZ20_27230</name>
</gene>
<keyword evidence="4" id="KW-1185">Reference proteome</keyword>
<protein>
    <submittedName>
        <fullName evidence="3">Peptidase S1</fullName>
    </submittedName>
</protein>
<organism evidence="3 4">
    <name type="scientific">Adonisia turfae CCMR0081</name>
    <dbReference type="NCBI Taxonomy" id="2292702"/>
    <lineage>
        <taxon>Bacteria</taxon>
        <taxon>Bacillati</taxon>
        <taxon>Cyanobacteriota</taxon>
        <taxon>Adonisia</taxon>
        <taxon>Adonisia turfae</taxon>
    </lineage>
</organism>
<dbReference type="SUPFAM" id="SSF50494">
    <property type="entry name" value="Trypsin-like serine proteases"/>
    <property type="match status" value="1"/>
</dbReference>
<dbReference type="Proteomes" id="UP000481033">
    <property type="component" value="Unassembled WGS sequence"/>
</dbReference>
<feature type="domain" description="Peptidase S1" evidence="2">
    <location>
        <begin position="72"/>
        <end position="306"/>
    </location>
</feature>
<dbReference type="EMBL" id="QXHD01000004">
    <property type="protein sequence ID" value="NEZ59271.1"/>
    <property type="molecule type" value="Genomic_DNA"/>
</dbReference>
<dbReference type="InterPro" id="IPR009003">
    <property type="entry name" value="Peptidase_S1_PA"/>
</dbReference>
<dbReference type="PANTHER" id="PTHR15462:SF8">
    <property type="entry name" value="SERINE PROTEASE"/>
    <property type="match status" value="1"/>
</dbReference>
<dbReference type="InterPro" id="IPR043504">
    <property type="entry name" value="Peptidase_S1_PA_chymotrypsin"/>
</dbReference>
<dbReference type="PROSITE" id="PS50240">
    <property type="entry name" value="TRYPSIN_DOM"/>
    <property type="match status" value="1"/>
</dbReference>
<evidence type="ECO:0000313" key="4">
    <source>
        <dbReference type="Proteomes" id="UP000481033"/>
    </source>
</evidence>
<dbReference type="Gene3D" id="2.40.10.10">
    <property type="entry name" value="Trypsin-like serine proteases"/>
    <property type="match status" value="2"/>
</dbReference>
<dbReference type="RefSeq" id="WP_163702201.1">
    <property type="nucleotide sequence ID" value="NZ_QXHD01000004.1"/>
</dbReference>
<dbReference type="GO" id="GO:0006508">
    <property type="term" value="P:proteolysis"/>
    <property type="evidence" value="ECO:0007669"/>
    <property type="project" value="InterPro"/>
</dbReference>
<dbReference type="InterPro" id="IPR050966">
    <property type="entry name" value="Glutamyl_endopeptidase"/>
</dbReference>
<reference evidence="3 4" key="1">
    <citation type="journal article" date="2020" name="Microb. Ecol.">
        <title>Ecogenomics of the Marine Benthic Filamentous Cyanobacterium Adonisia.</title>
        <authorList>
            <person name="Walter J.M."/>
            <person name="Coutinho F.H."/>
            <person name="Leomil L."/>
            <person name="Hargreaves P.I."/>
            <person name="Campeao M.E."/>
            <person name="Vieira V.V."/>
            <person name="Silva B.S."/>
            <person name="Fistarol G.O."/>
            <person name="Salomon P.S."/>
            <person name="Sawabe T."/>
            <person name="Mino S."/>
            <person name="Hosokawa M."/>
            <person name="Miyashita H."/>
            <person name="Maruyama F."/>
            <person name="van Verk M.C."/>
            <person name="Dutilh B.E."/>
            <person name="Thompson C.C."/>
            <person name="Thompson F.L."/>
        </authorList>
    </citation>
    <scope>NUCLEOTIDE SEQUENCE [LARGE SCALE GENOMIC DNA]</scope>
    <source>
        <strain evidence="3 4">CCMR0081</strain>
    </source>
</reference>
<name>A0A6M0RU77_9CYAN</name>
<dbReference type="InterPro" id="IPR001254">
    <property type="entry name" value="Trypsin_dom"/>
</dbReference>
<proteinExistence type="predicted"/>
<evidence type="ECO:0000313" key="3">
    <source>
        <dbReference type="EMBL" id="NEZ59271.1"/>
    </source>
</evidence>
<dbReference type="PANTHER" id="PTHR15462">
    <property type="entry name" value="SERINE PROTEASE"/>
    <property type="match status" value="1"/>
</dbReference>
<dbReference type="AlphaFoldDB" id="A0A6M0RU77"/>
<comment type="caution">
    <text evidence="3">The sequence shown here is derived from an EMBL/GenBank/DDBJ whole genome shotgun (WGS) entry which is preliminary data.</text>
</comment>
<dbReference type="Pfam" id="PF13365">
    <property type="entry name" value="Trypsin_2"/>
    <property type="match status" value="1"/>
</dbReference>
<sequence length="306" mass="33108">MKKLVFSSIVGIGILFTSGLNWRQLQSAKADVTIRRSAPTFTLDPSELDLSTSAFVPDNLPISNEPDGGRGIIGPDDRTEVRLRAYPWTAIGRLDGMTQDGGRYHCTATLIDVDIILTNSHCVIDPETSQFAARLVFSPNVIDGTVSSPLDRAEVIDGLLGTEFQDRSDPPHEDDWAILKLNKSLGEQFGTIPLKAIDTQTLVQGTYRNNLIMVGYSGDYPAVLPGLTAAAHIGCSITAEAEEVIYHICDTYGGSSGGPLLAKDGEDFSIVGLNAAAQLDREERGVVNYGVKISRILDRFPQLTSR</sequence>
<keyword evidence="1" id="KW-0732">Signal</keyword>
<evidence type="ECO:0000259" key="2">
    <source>
        <dbReference type="PROSITE" id="PS50240"/>
    </source>
</evidence>
<accession>A0A6M0RU77</accession>